<keyword evidence="6 10" id="KW-0472">Membrane</keyword>
<dbReference type="GeneID" id="125179499"/>
<dbReference type="RefSeq" id="XP_047741477.1">
    <property type="nucleotide sequence ID" value="XM_047885521.1"/>
</dbReference>
<evidence type="ECO:0000256" key="10">
    <source>
        <dbReference type="SAM" id="Phobius"/>
    </source>
</evidence>
<name>A0A979FXQ5_HYAAZ</name>
<feature type="transmembrane region" description="Helical" evidence="10">
    <location>
        <begin position="120"/>
        <end position="139"/>
    </location>
</feature>
<feature type="transmembrane region" description="Helical" evidence="10">
    <location>
        <begin position="20"/>
        <end position="45"/>
    </location>
</feature>
<gene>
    <name evidence="13" type="primary">LOC125179499</name>
</gene>
<dbReference type="PANTHER" id="PTHR24240">
    <property type="entry name" value="OPSIN"/>
    <property type="match status" value="1"/>
</dbReference>
<evidence type="ECO:0000256" key="2">
    <source>
        <dbReference type="ARBA" id="ARBA00010663"/>
    </source>
</evidence>
<keyword evidence="8" id="KW-0807">Transducer</keyword>
<keyword evidence="3 10" id="KW-0812">Transmembrane</keyword>
<dbReference type="SUPFAM" id="SSF81321">
    <property type="entry name" value="Family A G protein-coupled receptor-like"/>
    <property type="match status" value="1"/>
</dbReference>
<evidence type="ECO:0000256" key="9">
    <source>
        <dbReference type="ARBA" id="ARBA00023305"/>
    </source>
</evidence>
<evidence type="ECO:0000259" key="11">
    <source>
        <dbReference type="PROSITE" id="PS50262"/>
    </source>
</evidence>
<feature type="transmembrane region" description="Helical" evidence="10">
    <location>
        <begin position="172"/>
        <end position="194"/>
    </location>
</feature>
<protein>
    <submittedName>
        <fullName evidence="13">Allatostatin-A receptor-like</fullName>
    </submittedName>
</protein>
<evidence type="ECO:0000256" key="1">
    <source>
        <dbReference type="ARBA" id="ARBA00004141"/>
    </source>
</evidence>
<evidence type="ECO:0000256" key="7">
    <source>
        <dbReference type="ARBA" id="ARBA00023170"/>
    </source>
</evidence>
<dbReference type="OrthoDB" id="9881476at2759"/>
<dbReference type="PROSITE" id="PS50262">
    <property type="entry name" value="G_PROTEIN_RECEP_F1_2"/>
    <property type="match status" value="1"/>
</dbReference>
<comment type="subcellular location">
    <subcellularLocation>
        <location evidence="1">Membrane</location>
        <topology evidence="1">Multi-pass membrane protein</topology>
    </subcellularLocation>
</comment>
<evidence type="ECO:0000313" key="13">
    <source>
        <dbReference type="RefSeq" id="XP_047741477.1"/>
    </source>
</evidence>
<keyword evidence="7" id="KW-0675">Receptor</keyword>
<evidence type="ECO:0000313" key="12">
    <source>
        <dbReference type="Proteomes" id="UP000694843"/>
    </source>
</evidence>
<feature type="domain" description="G-protein coupled receptors family 1 profile" evidence="11">
    <location>
        <begin position="1"/>
        <end position="207"/>
    </location>
</feature>
<reference evidence="13" key="1">
    <citation type="submission" date="2025-08" db="UniProtKB">
        <authorList>
            <consortium name="RefSeq"/>
        </authorList>
    </citation>
    <scope>IDENTIFICATION</scope>
    <source>
        <tissue evidence="13">Whole organism</tissue>
    </source>
</reference>
<keyword evidence="4 10" id="KW-1133">Transmembrane helix</keyword>
<dbReference type="InterPro" id="IPR017452">
    <property type="entry name" value="GPCR_Rhodpsn_7TM"/>
</dbReference>
<dbReference type="Gene3D" id="1.20.1070.10">
    <property type="entry name" value="Rhodopsin 7-helix transmembrane proteins"/>
    <property type="match status" value="1"/>
</dbReference>
<dbReference type="GO" id="GO:0007601">
    <property type="term" value="P:visual perception"/>
    <property type="evidence" value="ECO:0007669"/>
    <property type="project" value="UniProtKB-KW"/>
</dbReference>
<keyword evidence="9" id="KW-0844">Vision</keyword>
<evidence type="ECO:0000256" key="4">
    <source>
        <dbReference type="ARBA" id="ARBA00022989"/>
    </source>
</evidence>
<accession>A0A979FXQ5</accession>
<dbReference type="PRINTS" id="PR00237">
    <property type="entry name" value="GPCRRHODOPSN"/>
</dbReference>
<dbReference type="CDD" id="cd00637">
    <property type="entry name" value="7tm_classA_rhodopsin-like"/>
    <property type="match status" value="1"/>
</dbReference>
<organism evidence="12 13">
    <name type="scientific">Hyalella azteca</name>
    <name type="common">Amphipod</name>
    <dbReference type="NCBI Taxonomy" id="294128"/>
    <lineage>
        <taxon>Eukaryota</taxon>
        <taxon>Metazoa</taxon>
        <taxon>Ecdysozoa</taxon>
        <taxon>Arthropoda</taxon>
        <taxon>Crustacea</taxon>
        <taxon>Multicrustacea</taxon>
        <taxon>Malacostraca</taxon>
        <taxon>Eumalacostraca</taxon>
        <taxon>Peracarida</taxon>
        <taxon>Amphipoda</taxon>
        <taxon>Senticaudata</taxon>
        <taxon>Talitrida</taxon>
        <taxon>Talitroidea</taxon>
        <taxon>Hyalellidae</taxon>
        <taxon>Hyalella</taxon>
    </lineage>
</organism>
<keyword evidence="5" id="KW-0297">G-protein coupled receptor</keyword>
<dbReference type="KEGG" id="hazt:125179499"/>
<dbReference type="AlphaFoldDB" id="A0A979FXQ5"/>
<dbReference type="Pfam" id="PF00001">
    <property type="entry name" value="7tm_1"/>
    <property type="match status" value="1"/>
</dbReference>
<evidence type="ECO:0000256" key="6">
    <source>
        <dbReference type="ARBA" id="ARBA00023136"/>
    </source>
</evidence>
<dbReference type="GO" id="GO:0016020">
    <property type="term" value="C:membrane"/>
    <property type="evidence" value="ECO:0007669"/>
    <property type="project" value="UniProtKB-SubCell"/>
</dbReference>
<dbReference type="Proteomes" id="UP000694843">
    <property type="component" value="Unplaced"/>
</dbReference>
<comment type="similarity">
    <text evidence="2">Belongs to the G-protein coupled receptor 1 family.</text>
</comment>
<keyword evidence="12" id="KW-1185">Reference proteome</keyword>
<keyword evidence="9" id="KW-0716">Sensory transduction</keyword>
<evidence type="ECO:0000256" key="5">
    <source>
        <dbReference type="ARBA" id="ARBA00023040"/>
    </source>
</evidence>
<dbReference type="InterPro" id="IPR000276">
    <property type="entry name" value="GPCR_Rhodpsn"/>
</dbReference>
<sequence>MSLGLRQQQIRTTASSVLVLNLAIADLFYSVLCLPFIFTIYLIIFRSDLDLEAPLAHGFENKCQFSAFFRYTTCISEWTTIGLMALEKSNRFLPFRFITISRYARWQKGGYRWFTPKKSACYCLLIWILSICMQMPTLLEVGAFFGKFGYNVDTIKCDFVSSEGQSFGMRDFFFLMEAPIPCALILVGYIAIIVRIKSSTRFMKKFG</sequence>
<evidence type="ECO:0000256" key="8">
    <source>
        <dbReference type="ARBA" id="ARBA00023224"/>
    </source>
</evidence>
<dbReference type="GO" id="GO:0004930">
    <property type="term" value="F:G protein-coupled receptor activity"/>
    <property type="evidence" value="ECO:0007669"/>
    <property type="project" value="UniProtKB-KW"/>
</dbReference>
<dbReference type="InterPro" id="IPR050125">
    <property type="entry name" value="GPCR_opsins"/>
</dbReference>
<evidence type="ECO:0000256" key="3">
    <source>
        <dbReference type="ARBA" id="ARBA00022692"/>
    </source>
</evidence>
<proteinExistence type="inferred from homology"/>